<organism evidence="2 3">
    <name type="scientific">Xyrichtys novacula</name>
    <name type="common">Pearly razorfish</name>
    <name type="synonym">Hemipteronotus novacula</name>
    <dbReference type="NCBI Taxonomy" id="13765"/>
    <lineage>
        <taxon>Eukaryota</taxon>
        <taxon>Metazoa</taxon>
        <taxon>Chordata</taxon>
        <taxon>Craniata</taxon>
        <taxon>Vertebrata</taxon>
        <taxon>Euteleostomi</taxon>
        <taxon>Actinopterygii</taxon>
        <taxon>Neopterygii</taxon>
        <taxon>Teleostei</taxon>
        <taxon>Neoteleostei</taxon>
        <taxon>Acanthomorphata</taxon>
        <taxon>Eupercaria</taxon>
        <taxon>Labriformes</taxon>
        <taxon>Labridae</taxon>
        <taxon>Xyrichtys</taxon>
    </lineage>
</organism>
<accession>A0AAV1GWL0</accession>
<feature type="region of interest" description="Disordered" evidence="1">
    <location>
        <begin position="59"/>
        <end position="81"/>
    </location>
</feature>
<evidence type="ECO:0000313" key="3">
    <source>
        <dbReference type="Proteomes" id="UP001178508"/>
    </source>
</evidence>
<dbReference type="Proteomes" id="UP001178508">
    <property type="component" value="Chromosome 17"/>
</dbReference>
<proteinExistence type="predicted"/>
<evidence type="ECO:0000256" key="1">
    <source>
        <dbReference type="SAM" id="MobiDB-lite"/>
    </source>
</evidence>
<sequence>MPSPNDQAPPTPSPHRLLLYKPVWIQLRGLTGPTEIRGSFSLCFRNVNKNILTSLLLQPVLTNPESPEAPPTKNRTEPPQT</sequence>
<keyword evidence="3" id="KW-1185">Reference proteome</keyword>
<name>A0AAV1GWL0_XYRNO</name>
<dbReference type="EMBL" id="OY660880">
    <property type="protein sequence ID" value="CAJ1076989.1"/>
    <property type="molecule type" value="Genomic_DNA"/>
</dbReference>
<protein>
    <submittedName>
        <fullName evidence="2">Uncharacterized protein</fullName>
    </submittedName>
</protein>
<reference evidence="2" key="1">
    <citation type="submission" date="2023-08" db="EMBL/GenBank/DDBJ databases">
        <authorList>
            <person name="Alioto T."/>
            <person name="Alioto T."/>
            <person name="Gomez Garrido J."/>
        </authorList>
    </citation>
    <scope>NUCLEOTIDE SEQUENCE</scope>
</reference>
<gene>
    <name evidence="2" type="ORF">XNOV1_A023674</name>
</gene>
<dbReference type="AlphaFoldDB" id="A0AAV1GWL0"/>
<evidence type="ECO:0000313" key="2">
    <source>
        <dbReference type="EMBL" id="CAJ1076989.1"/>
    </source>
</evidence>